<dbReference type="AlphaFoldDB" id="A0A0D1JFD2"/>
<dbReference type="Pfam" id="PF13439">
    <property type="entry name" value="Glyco_transf_4"/>
    <property type="match status" value="1"/>
</dbReference>
<dbReference type="SUPFAM" id="SSF53756">
    <property type="entry name" value="UDP-Glycosyltransferase/glycogen phosphorylase"/>
    <property type="match status" value="1"/>
</dbReference>
<proteinExistence type="predicted"/>
<reference evidence="3 4" key="1">
    <citation type="journal article" date="2015" name="Microbiology (Mosc.)">
        <title>Genomics of the Weissella cibaria species with an examination of its metabolic traits.</title>
        <authorList>
            <person name="Lynch K.M."/>
            <person name="Lucid A."/>
            <person name="Arendt E.K."/>
            <person name="Sleator R.D."/>
            <person name="Lucey B."/>
            <person name="Coffey A."/>
        </authorList>
    </citation>
    <scope>NUCLEOTIDE SEQUENCE [LARGE SCALE GENOMIC DNA]</scope>
    <source>
        <strain evidence="3 4">AB3b</strain>
    </source>
</reference>
<dbReference type="EMBL" id="JWHT01000064">
    <property type="protein sequence ID" value="KIU20133.1"/>
    <property type="molecule type" value="Genomic_DNA"/>
</dbReference>
<dbReference type="Proteomes" id="UP000032289">
    <property type="component" value="Unassembled WGS sequence"/>
</dbReference>
<dbReference type="InterPro" id="IPR028098">
    <property type="entry name" value="Glyco_trans_4-like_N"/>
</dbReference>
<dbReference type="Pfam" id="PF00534">
    <property type="entry name" value="Glycos_transf_1"/>
    <property type="match status" value="1"/>
</dbReference>
<dbReference type="InterPro" id="IPR050194">
    <property type="entry name" value="Glycosyltransferase_grp1"/>
</dbReference>
<dbReference type="EC" id="2.4.-.-" evidence="3"/>
<keyword evidence="3" id="KW-0328">Glycosyltransferase</keyword>
<feature type="domain" description="Glycosyl transferase family 1" evidence="1">
    <location>
        <begin position="195"/>
        <end position="360"/>
    </location>
</feature>
<dbReference type="GO" id="GO:0016757">
    <property type="term" value="F:glycosyltransferase activity"/>
    <property type="evidence" value="ECO:0007669"/>
    <property type="project" value="UniProtKB-KW"/>
</dbReference>
<dbReference type="PATRIC" id="fig|137591.24.peg.2222"/>
<dbReference type="PANTHER" id="PTHR45947">
    <property type="entry name" value="SULFOQUINOVOSYL TRANSFERASE SQD2"/>
    <property type="match status" value="1"/>
</dbReference>
<keyword evidence="3" id="KW-0808">Transferase</keyword>
<dbReference type="InterPro" id="IPR001296">
    <property type="entry name" value="Glyco_trans_1"/>
</dbReference>
<dbReference type="RefSeq" id="WP_043941943.1">
    <property type="nucleotide sequence ID" value="NZ_JWHT01000064.1"/>
</dbReference>
<gene>
    <name evidence="3" type="primary">epsD_2</name>
    <name evidence="3" type="ORF">ab3b_02272</name>
</gene>
<dbReference type="Gene3D" id="3.40.50.2000">
    <property type="entry name" value="Glycogen Phosphorylase B"/>
    <property type="match status" value="2"/>
</dbReference>
<evidence type="ECO:0000259" key="2">
    <source>
        <dbReference type="Pfam" id="PF13439"/>
    </source>
</evidence>
<feature type="domain" description="Glycosyltransferase subfamily 4-like N-terminal" evidence="2">
    <location>
        <begin position="27"/>
        <end position="171"/>
    </location>
</feature>
<accession>A0A0D1JFD2</accession>
<comment type="caution">
    <text evidence="3">The sequence shown here is derived from an EMBL/GenBank/DDBJ whole genome shotgun (WGS) entry which is preliminary data.</text>
</comment>
<evidence type="ECO:0000313" key="4">
    <source>
        <dbReference type="Proteomes" id="UP000032289"/>
    </source>
</evidence>
<evidence type="ECO:0000259" key="1">
    <source>
        <dbReference type="Pfam" id="PF00534"/>
    </source>
</evidence>
<evidence type="ECO:0000313" key="3">
    <source>
        <dbReference type="EMBL" id="KIU20133.1"/>
    </source>
</evidence>
<organism evidence="3 4">
    <name type="scientific">Weissella cibaria</name>
    <dbReference type="NCBI Taxonomy" id="137591"/>
    <lineage>
        <taxon>Bacteria</taxon>
        <taxon>Bacillati</taxon>
        <taxon>Bacillota</taxon>
        <taxon>Bacilli</taxon>
        <taxon>Lactobacillales</taxon>
        <taxon>Lactobacillaceae</taxon>
        <taxon>Weissella</taxon>
    </lineage>
</organism>
<dbReference type="PANTHER" id="PTHR45947:SF3">
    <property type="entry name" value="SULFOQUINOVOSYL TRANSFERASE SQD2"/>
    <property type="match status" value="1"/>
</dbReference>
<protein>
    <submittedName>
        <fullName evidence="3">EpsD_2 protein</fullName>
        <ecNumber evidence="3">2.4.-.-</ecNumber>
    </submittedName>
</protein>
<name>A0A0D1JFD2_9LACO</name>
<sequence length="390" mass="44140">MDRKVLIVASTASMIKQFNMRNIGILAQLNYRIYVAANFKNPGTITREIANKLKEQLIDMGVVIVQVNFQRGIGDLRSNIRCFQVLRQVMSENSFEFIHVHTALAGVIARVAGVFQHQKILYTIHGMQFVKGGSLFRWLMFFPVEFALSFVTNTIITINEEDSRIVNRYFNNVESVEVPGVGINFSRFDKILDKKQALEKYGYGEQDVILLSIGELSARKNHMAIISALKEFNNKNIKYLVVGIGALQDEIEEYIQRNNMTDQVKLLGYCESKDLVELIGSSDYGVFPSTLEGLMTAGLEVMAAGIPLIFSDVRGIRDYSEHNITGYNIGNADRKSILQSLEWAVNTKNTDSYNNMSKRCRSVAQKYDKSVVDSLMTEVYERSSSNKLKE</sequence>